<dbReference type="AlphaFoldDB" id="A0A8J3I498"/>
<evidence type="ECO:0000313" key="2">
    <source>
        <dbReference type="Proteomes" id="UP000612362"/>
    </source>
</evidence>
<gene>
    <name evidence="1" type="ORF">KSX_72720</name>
</gene>
<dbReference type="Proteomes" id="UP000612362">
    <property type="component" value="Unassembled WGS sequence"/>
</dbReference>
<accession>A0A8J3I498</accession>
<sequence length="58" mass="6668">MKRHVPVIQGMVLLAVQMSRYTHMLPLAGFLNEQTRQELTEDAKKYAPQTFQATTQGY</sequence>
<dbReference type="EMBL" id="BNJF01000004">
    <property type="protein sequence ID" value="GHO49109.1"/>
    <property type="molecule type" value="Genomic_DNA"/>
</dbReference>
<organism evidence="1 2">
    <name type="scientific">Ktedonospora formicarum</name>
    <dbReference type="NCBI Taxonomy" id="2778364"/>
    <lineage>
        <taxon>Bacteria</taxon>
        <taxon>Bacillati</taxon>
        <taxon>Chloroflexota</taxon>
        <taxon>Ktedonobacteria</taxon>
        <taxon>Ktedonobacterales</taxon>
        <taxon>Ktedonobacteraceae</taxon>
        <taxon>Ktedonospora</taxon>
    </lineage>
</organism>
<evidence type="ECO:0000313" key="1">
    <source>
        <dbReference type="EMBL" id="GHO49109.1"/>
    </source>
</evidence>
<reference evidence="1" key="1">
    <citation type="submission" date="2020-10" db="EMBL/GenBank/DDBJ databases">
        <title>Taxonomic study of unclassified bacteria belonging to the class Ktedonobacteria.</title>
        <authorList>
            <person name="Yabe S."/>
            <person name="Wang C.M."/>
            <person name="Zheng Y."/>
            <person name="Sakai Y."/>
            <person name="Cavaletti L."/>
            <person name="Monciardini P."/>
            <person name="Donadio S."/>
        </authorList>
    </citation>
    <scope>NUCLEOTIDE SEQUENCE</scope>
    <source>
        <strain evidence="1">SOSP1-1</strain>
    </source>
</reference>
<comment type="caution">
    <text evidence="1">The sequence shown here is derived from an EMBL/GenBank/DDBJ whole genome shotgun (WGS) entry which is preliminary data.</text>
</comment>
<protein>
    <submittedName>
        <fullName evidence="1">Uncharacterized protein</fullName>
    </submittedName>
</protein>
<proteinExistence type="predicted"/>
<keyword evidence="2" id="KW-1185">Reference proteome</keyword>
<name>A0A8J3I498_9CHLR</name>